<sequence length="352" mass="38717">MLNWMIYGANGYSGKLIAREAKSRGLNPIVAGRDPQSITELAEELGLQSRVFDLSDQHNLCTQLADVKLVLNCAGPFSSTSQAMIKACIQSKVHYLDITGEISVFEYAQRQDSLAKESNIILCPGVGFDVIPTDCLAAQLKQQLADADYLALGFDSKSDLSPGTAKTAVEGLALGGRARVNGLIQAVPLAWKSRMIDFGRGEKLATTIPWGDVSTAFHTTKIPNIEVYIPMSPKRVSMLKRLNYIRWLLGFQWVQNFLKSRAAVQKGPDKEQLQKQLTYIWGEVRNARGEIKTIRFVTANGYALTVTGSLAIVEHLLETKINSGYKTPSQIMGADFITKLPGYSERINDEAA</sequence>
<dbReference type="InterPro" id="IPR005097">
    <property type="entry name" value="Sacchrp_dh_NADP-bd"/>
</dbReference>
<dbReference type="EC" id="1.5.1.7" evidence="2"/>
<dbReference type="PANTHER" id="PTHR43781:SF1">
    <property type="entry name" value="SACCHAROPINE DEHYDROGENASE"/>
    <property type="match status" value="1"/>
</dbReference>
<dbReference type="OrthoDB" id="4420885at2"/>
<gene>
    <name evidence="2" type="primary">lys</name>
    <name evidence="2" type="ORF">Lqui_1015</name>
</gene>
<dbReference type="GO" id="GO:0004754">
    <property type="term" value="F:saccharopine dehydrogenase (NAD+, L-lysine-forming) activity"/>
    <property type="evidence" value="ECO:0007669"/>
    <property type="project" value="UniProtKB-EC"/>
</dbReference>
<evidence type="ECO:0000313" key="3">
    <source>
        <dbReference type="Proteomes" id="UP000054618"/>
    </source>
</evidence>
<dbReference type="STRING" id="45073.Lqui_1015"/>
<dbReference type="RefSeq" id="WP_058507101.1">
    <property type="nucleotide sequence ID" value="NZ_CAAAIK010000006.1"/>
</dbReference>
<evidence type="ECO:0000259" key="1">
    <source>
        <dbReference type="Pfam" id="PF03435"/>
    </source>
</evidence>
<dbReference type="InterPro" id="IPR036291">
    <property type="entry name" value="NAD(P)-bd_dom_sf"/>
</dbReference>
<comment type="caution">
    <text evidence="2">The sequence shown here is derived from an EMBL/GenBank/DDBJ whole genome shotgun (WGS) entry which is preliminary data.</text>
</comment>
<protein>
    <submittedName>
        <fullName evidence="2">Saccharopine dehydrogenase</fullName>
        <ecNumber evidence="2">1.5.1.7</ecNumber>
    </submittedName>
</protein>
<reference evidence="2 3" key="1">
    <citation type="submission" date="2015-11" db="EMBL/GenBank/DDBJ databases">
        <title>Genomic analysis of 38 Legionella species identifies large and diverse effector repertoires.</title>
        <authorList>
            <person name="Burstein D."/>
            <person name="Amaro F."/>
            <person name="Zusman T."/>
            <person name="Lifshitz Z."/>
            <person name="Cohen O."/>
            <person name="Gilbert J.A."/>
            <person name="Pupko T."/>
            <person name="Shuman H.A."/>
            <person name="Segal G."/>
        </authorList>
    </citation>
    <scope>NUCLEOTIDE SEQUENCE [LARGE SCALE GENOMIC DNA]</scope>
    <source>
        <strain evidence="2 3">CDC#1442-AUS-E</strain>
    </source>
</reference>
<proteinExistence type="predicted"/>
<dbReference type="SUPFAM" id="SSF51735">
    <property type="entry name" value="NAD(P)-binding Rossmann-fold domains"/>
    <property type="match status" value="1"/>
</dbReference>
<evidence type="ECO:0000313" key="2">
    <source>
        <dbReference type="EMBL" id="KTD52171.1"/>
    </source>
</evidence>
<dbReference type="Pfam" id="PF03435">
    <property type="entry name" value="Sacchrp_dh_NADP"/>
    <property type="match status" value="1"/>
</dbReference>
<dbReference type="PANTHER" id="PTHR43781">
    <property type="entry name" value="SACCHAROPINE DEHYDROGENASE"/>
    <property type="match status" value="1"/>
</dbReference>
<name>A0A0W0Y5A5_9GAMM</name>
<organism evidence="2 3">
    <name type="scientific">Legionella quinlivanii</name>
    <dbReference type="NCBI Taxonomy" id="45073"/>
    <lineage>
        <taxon>Bacteria</taxon>
        <taxon>Pseudomonadati</taxon>
        <taxon>Pseudomonadota</taxon>
        <taxon>Gammaproteobacteria</taxon>
        <taxon>Legionellales</taxon>
        <taxon>Legionellaceae</taxon>
        <taxon>Legionella</taxon>
    </lineage>
</organism>
<dbReference type="Gene3D" id="3.40.50.720">
    <property type="entry name" value="NAD(P)-binding Rossmann-like Domain"/>
    <property type="match status" value="1"/>
</dbReference>
<keyword evidence="3" id="KW-1185">Reference proteome</keyword>
<accession>A0A0W0Y5A5</accession>
<dbReference type="Proteomes" id="UP000054618">
    <property type="component" value="Unassembled WGS sequence"/>
</dbReference>
<dbReference type="AlphaFoldDB" id="A0A0W0Y5A5"/>
<dbReference type="PATRIC" id="fig|45073.5.peg.1072"/>
<keyword evidence="2" id="KW-0560">Oxidoreductase</keyword>
<feature type="domain" description="Saccharopine dehydrogenase NADP binding" evidence="1">
    <location>
        <begin position="5"/>
        <end position="111"/>
    </location>
</feature>
<dbReference type="EMBL" id="LNYS01000006">
    <property type="protein sequence ID" value="KTD52171.1"/>
    <property type="molecule type" value="Genomic_DNA"/>
</dbReference>